<dbReference type="Gene3D" id="3.40.50.300">
    <property type="entry name" value="P-loop containing nucleotide triphosphate hydrolases"/>
    <property type="match status" value="2"/>
</dbReference>
<dbReference type="Gene3D" id="3.30.870.10">
    <property type="entry name" value="Endonuclease Chain A"/>
    <property type="match status" value="1"/>
</dbReference>
<evidence type="ECO:0000259" key="2">
    <source>
        <dbReference type="PROSITE" id="PS51192"/>
    </source>
</evidence>
<dbReference type="OrthoDB" id="9804086at2"/>
<dbReference type="GO" id="GO:0006793">
    <property type="term" value="P:phosphorus metabolic process"/>
    <property type="evidence" value="ECO:0007669"/>
    <property type="project" value="UniProtKB-ARBA"/>
</dbReference>
<dbReference type="Pfam" id="PF13091">
    <property type="entry name" value="PLDc_2"/>
    <property type="match status" value="1"/>
</dbReference>
<dbReference type="PROSITE" id="PS50035">
    <property type="entry name" value="PLD"/>
    <property type="match status" value="1"/>
</dbReference>
<gene>
    <name evidence="4" type="ORF">LZ24_01245</name>
</gene>
<dbReference type="InterPro" id="IPR025202">
    <property type="entry name" value="PLD-like_dom"/>
</dbReference>
<dbReference type="SUPFAM" id="SSF52540">
    <property type="entry name" value="P-loop containing nucleoside triphosphate hydrolases"/>
    <property type="match status" value="1"/>
</dbReference>
<keyword evidence="4" id="KW-0067">ATP-binding</keyword>
<feature type="domain" description="Helicase ATP-binding" evidence="2">
    <location>
        <begin position="338"/>
        <end position="493"/>
    </location>
</feature>
<keyword evidence="4" id="KW-0378">Hydrolase</keyword>
<dbReference type="PROSITE" id="PS51192">
    <property type="entry name" value="HELICASE_ATP_BIND_1"/>
    <property type="match status" value="1"/>
</dbReference>
<dbReference type="SUPFAM" id="SSF56024">
    <property type="entry name" value="Phospholipase D/nuclease"/>
    <property type="match status" value="1"/>
</dbReference>
<dbReference type="Pfam" id="PF00271">
    <property type="entry name" value="Helicase_C"/>
    <property type="match status" value="1"/>
</dbReference>
<evidence type="ECO:0000259" key="1">
    <source>
        <dbReference type="PROSITE" id="PS50035"/>
    </source>
</evidence>
<evidence type="ECO:0000259" key="3">
    <source>
        <dbReference type="PROSITE" id="PS51194"/>
    </source>
</evidence>
<reference evidence="4 5" key="1">
    <citation type="submission" date="2019-07" db="EMBL/GenBank/DDBJ databases">
        <title>Genome sequencing of 100 strains of the haloalkaliphilic chemolithoautotrophic sulfur-oxidizing bacterium Thioalkalivibrio.</title>
        <authorList>
            <person name="Muyzer G."/>
        </authorList>
    </citation>
    <scope>NUCLEOTIDE SEQUENCE [LARGE SCALE GENOMIC DNA]</scope>
    <source>
        <strain evidence="4 5">ASO4-4</strain>
    </source>
</reference>
<proteinExistence type="predicted"/>
<dbReference type="Pfam" id="PF11907">
    <property type="entry name" value="DUF3427"/>
    <property type="match status" value="1"/>
</dbReference>
<dbReference type="AlphaFoldDB" id="A0A562RY82"/>
<keyword evidence="4" id="KW-0347">Helicase</keyword>
<feature type="domain" description="PLD phosphodiesterase" evidence="1">
    <location>
        <begin position="218"/>
        <end position="249"/>
    </location>
</feature>
<dbReference type="RefSeq" id="WP_144683516.1">
    <property type="nucleotide sequence ID" value="NZ_VLLC01000007.1"/>
</dbReference>
<dbReference type="InterPro" id="IPR006935">
    <property type="entry name" value="Helicase/UvrB_N"/>
</dbReference>
<dbReference type="GO" id="GO:0016887">
    <property type="term" value="F:ATP hydrolysis activity"/>
    <property type="evidence" value="ECO:0007669"/>
    <property type="project" value="TreeGrafter"/>
</dbReference>
<dbReference type="PANTHER" id="PTHR47962">
    <property type="entry name" value="ATP-DEPENDENT HELICASE LHR-RELATED-RELATED"/>
    <property type="match status" value="1"/>
</dbReference>
<dbReference type="InterPro" id="IPR001650">
    <property type="entry name" value="Helicase_C-like"/>
</dbReference>
<dbReference type="SMART" id="SM00490">
    <property type="entry name" value="HELICc"/>
    <property type="match status" value="1"/>
</dbReference>
<dbReference type="CDD" id="cd18799">
    <property type="entry name" value="SF2_C_EcoAI-like"/>
    <property type="match status" value="1"/>
</dbReference>
<dbReference type="Pfam" id="PF04851">
    <property type="entry name" value="ResIII"/>
    <property type="match status" value="1"/>
</dbReference>
<accession>A0A562RY82</accession>
<dbReference type="InterPro" id="IPR027417">
    <property type="entry name" value="P-loop_NTPase"/>
</dbReference>
<organism evidence="4 5">
    <name type="scientific">Desulfobotulus alkaliphilus</name>
    <dbReference type="NCBI Taxonomy" id="622671"/>
    <lineage>
        <taxon>Bacteria</taxon>
        <taxon>Pseudomonadati</taxon>
        <taxon>Thermodesulfobacteriota</taxon>
        <taxon>Desulfobacteria</taxon>
        <taxon>Desulfobacterales</taxon>
        <taxon>Desulfobacteraceae</taxon>
        <taxon>Desulfobotulus</taxon>
    </lineage>
</organism>
<dbReference type="GO" id="GO:0005524">
    <property type="term" value="F:ATP binding"/>
    <property type="evidence" value="ECO:0007669"/>
    <property type="project" value="InterPro"/>
</dbReference>
<keyword evidence="5" id="KW-1185">Reference proteome</keyword>
<keyword evidence="4" id="KW-0547">Nucleotide-binding</keyword>
<comment type="caution">
    <text evidence="4">The sequence shown here is derived from an EMBL/GenBank/DDBJ whole genome shotgun (WGS) entry which is preliminary data.</text>
</comment>
<dbReference type="Proteomes" id="UP000318307">
    <property type="component" value="Unassembled WGS sequence"/>
</dbReference>
<dbReference type="EMBL" id="VLLC01000007">
    <property type="protein sequence ID" value="TWI74015.1"/>
    <property type="molecule type" value="Genomic_DNA"/>
</dbReference>
<dbReference type="InterPro" id="IPR052511">
    <property type="entry name" value="ATP-dep_Helicase"/>
</dbReference>
<dbReference type="CDD" id="cd09203">
    <property type="entry name" value="PLDc_N_DEXD_b1"/>
    <property type="match status" value="1"/>
</dbReference>
<name>A0A562RY82_9BACT</name>
<evidence type="ECO:0000313" key="4">
    <source>
        <dbReference type="EMBL" id="TWI74015.1"/>
    </source>
</evidence>
<dbReference type="SMART" id="SM00487">
    <property type="entry name" value="DEXDc"/>
    <property type="match status" value="1"/>
</dbReference>
<dbReference type="GO" id="GO:0004386">
    <property type="term" value="F:helicase activity"/>
    <property type="evidence" value="ECO:0007669"/>
    <property type="project" value="UniProtKB-KW"/>
</dbReference>
<dbReference type="PANTHER" id="PTHR47962:SF7">
    <property type="entry name" value="MITOCHONDRIAL ATP-DEPENDENT HELICASE IRC3-RELATED"/>
    <property type="match status" value="1"/>
</dbReference>
<dbReference type="InterPro" id="IPR014001">
    <property type="entry name" value="Helicase_ATP-bd"/>
</dbReference>
<dbReference type="GO" id="GO:0003677">
    <property type="term" value="F:DNA binding"/>
    <property type="evidence" value="ECO:0007669"/>
    <property type="project" value="InterPro"/>
</dbReference>
<evidence type="ECO:0000313" key="5">
    <source>
        <dbReference type="Proteomes" id="UP000318307"/>
    </source>
</evidence>
<protein>
    <submittedName>
        <fullName evidence="4">Superfamily II DNA or RNA helicase</fullName>
    </submittedName>
</protein>
<dbReference type="PROSITE" id="PS51194">
    <property type="entry name" value="HELICASE_CTER"/>
    <property type="match status" value="1"/>
</dbReference>
<dbReference type="CDD" id="cd18032">
    <property type="entry name" value="DEXHc_RE_I_III_res"/>
    <property type="match status" value="1"/>
</dbReference>
<feature type="domain" description="Helicase C-terminal" evidence="3">
    <location>
        <begin position="552"/>
        <end position="704"/>
    </location>
</feature>
<dbReference type="InterPro" id="IPR021835">
    <property type="entry name" value="DUF3427"/>
</dbReference>
<dbReference type="InterPro" id="IPR001736">
    <property type="entry name" value="PLipase_D/transphosphatidylase"/>
</dbReference>
<sequence>MTVSGIYESLVTRLIQKRLAELEGSYFIEKQKLDPAEAAEYLSRFLSRVLVIAFDYLPSNEDKVLKQIDLSNALVKWLAEYLNNAEISENLLASQGEILTALFETSNPISANLKSHVLKITPKTGLTQSELFTGSNTGISLESELKREILSSDEICWLVSFIKWTGIRIFSDTLKEAVSNGTKIRIITTSYMGATDQKAVDFLASLPNTEVRLSYNTDRERLHAKAYLFHRKSGFDTGYIGSSNLSRSALTNGLEWNLKVTTQEIPHIIKKFKSTFETYWQSHDFETYHAGNETHRTRLKKALQSERGSGSYSEETQFFFDIEPHPYQKEILERLFVERTIHHRHKNLIVAATGTGKTVISAFDFRSFYKKNPSAKLLFVAHREEILRQALATFRAVLRTRSFGELWVGGVEPDHYKELFASVQTLNNRIDSLNIAHDYFDYIVVDEVHHIAANSYRPILNRFTPKILLGLTATPERHDGTDISEDFCNTIAAELRLPEAINLRHLCPFQYFGVDDTVDLSNVKWVKGKYLPSELTRIYMANDQRVGHILRTMEDILGNIHKIKALAFCVSQDHAQFMAEKFCLKGLKAGVLTSLNSQDRVCLREKLVKGEINILCVVDIFNEGVDIPEIDTVLFLRPTESLTIFLQQLGRGLRLSEGKDCLTVLDFVGNAHAEYDFSHKFRALIGKKHISIIDEVQDDFPHLPLGCSIVLQKQAKEVILKNIRNAIVNKQKLIKWIRGYPSQTNLKLTLSNFMTLYPQVSLEDIYKIKINGGGGWSRLCVQAGFADDTLNKKIEQAMFRSISNRLLQCSSHSYLLFIQQLMKSGTWDTSNEIENQMALMAHYDFWQKPGKDFGFDTLEKSLSALIRDNKLRLECLDVINHLLKNIETIELPMDIGFPSALNIHSRYTRDQILAAFGINRFDKKSGSREGVVEIKHLNCELLFVTLQKTDKKFSPTTFYHDYAINEILFHWQSQNSARPDRGKGLSYLQHKKSNKKIILFVREDSTDEYKRAMGFVNLGPVNLESHYGSQPISITWRLQEPLPPYLWSDAAKLAAG</sequence>